<dbReference type="GO" id="GO:0006508">
    <property type="term" value="P:proteolysis"/>
    <property type="evidence" value="ECO:0007669"/>
    <property type="project" value="UniProtKB-KW"/>
</dbReference>
<dbReference type="InterPro" id="IPR001584">
    <property type="entry name" value="Integrase_cat-core"/>
</dbReference>
<evidence type="ECO:0000256" key="2">
    <source>
        <dbReference type="SAM" id="MobiDB-lite"/>
    </source>
</evidence>
<dbReference type="InterPro" id="IPR039537">
    <property type="entry name" value="Retrotran_Ty1/copia-like"/>
</dbReference>
<feature type="region of interest" description="Disordered" evidence="2">
    <location>
        <begin position="619"/>
        <end position="638"/>
    </location>
</feature>
<keyword evidence="1" id="KW-0378">Hydrolase</keyword>
<dbReference type="GO" id="GO:0015074">
    <property type="term" value="P:DNA integration"/>
    <property type="evidence" value="ECO:0007669"/>
    <property type="project" value="InterPro"/>
</dbReference>
<dbReference type="InterPro" id="IPR054722">
    <property type="entry name" value="PolX-like_BBD"/>
</dbReference>
<reference evidence="4" key="1">
    <citation type="submission" date="2022-12" db="EMBL/GenBank/DDBJ databases">
        <title>Draft genome assemblies for two species of Escallonia (Escalloniales).</title>
        <authorList>
            <person name="Chanderbali A."/>
            <person name="Dervinis C."/>
            <person name="Anghel I."/>
            <person name="Soltis D."/>
            <person name="Soltis P."/>
            <person name="Zapata F."/>
        </authorList>
    </citation>
    <scope>NUCLEOTIDE SEQUENCE</scope>
    <source>
        <strain evidence="4">UCBG92.1500</strain>
        <tissue evidence="4">Leaf</tissue>
    </source>
</reference>
<dbReference type="InterPro" id="IPR021109">
    <property type="entry name" value="Peptidase_aspartic_dom_sf"/>
</dbReference>
<dbReference type="PANTHER" id="PTHR42648:SF28">
    <property type="entry name" value="TRANSPOSON-ENCODED PROTEIN WITH RIBONUCLEASE H-LIKE AND RETROVIRUS ZINC FINGER-LIKE DOMAINS"/>
    <property type="match status" value="1"/>
</dbReference>
<dbReference type="InterPro" id="IPR036397">
    <property type="entry name" value="RNaseH_sf"/>
</dbReference>
<evidence type="ECO:0000259" key="3">
    <source>
        <dbReference type="PROSITE" id="PS50994"/>
    </source>
</evidence>
<dbReference type="CDD" id="cd00303">
    <property type="entry name" value="retropepsin_like"/>
    <property type="match status" value="1"/>
</dbReference>
<dbReference type="EMBL" id="JAVXUO010000072">
    <property type="protein sequence ID" value="KAK2995698.1"/>
    <property type="molecule type" value="Genomic_DNA"/>
</dbReference>
<dbReference type="SUPFAM" id="SSF53098">
    <property type="entry name" value="Ribonuclease H-like"/>
    <property type="match status" value="1"/>
</dbReference>
<accession>A0AA88UVK9</accession>
<feature type="domain" description="Integrase catalytic" evidence="3">
    <location>
        <begin position="361"/>
        <end position="531"/>
    </location>
</feature>
<evidence type="ECO:0000256" key="1">
    <source>
        <dbReference type="ARBA" id="ARBA00022670"/>
    </source>
</evidence>
<dbReference type="Proteomes" id="UP001187471">
    <property type="component" value="Unassembled WGS sequence"/>
</dbReference>
<dbReference type="Pfam" id="PF14223">
    <property type="entry name" value="Retrotran_gag_2"/>
    <property type="match status" value="1"/>
</dbReference>
<keyword evidence="5" id="KW-1185">Reference proteome</keyword>
<proteinExistence type="predicted"/>
<dbReference type="Pfam" id="PF13975">
    <property type="entry name" value="gag-asp_proteas"/>
    <property type="match status" value="1"/>
</dbReference>
<evidence type="ECO:0000313" key="5">
    <source>
        <dbReference type="Proteomes" id="UP001187471"/>
    </source>
</evidence>
<dbReference type="InterPro" id="IPR025724">
    <property type="entry name" value="GAG-pre-integrase_dom"/>
</dbReference>
<protein>
    <recommendedName>
        <fullName evidence="3">Integrase catalytic domain-containing protein</fullName>
    </recommendedName>
</protein>
<name>A0AA88UVK9_9ASTE</name>
<dbReference type="AlphaFoldDB" id="A0AA88UVK9"/>
<dbReference type="GO" id="GO:0008233">
    <property type="term" value="F:peptidase activity"/>
    <property type="evidence" value="ECO:0007669"/>
    <property type="project" value="UniProtKB-KW"/>
</dbReference>
<evidence type="ECO:0000313" key="4">
    <source>
        <dbReference type="EMBL" id="KAK2995698.1"/>
    </source>
</evidence>
<organism evidence="4 5">
    <name type="scientific">Escallonia rubra</name>
    <dbReference type="NCBI Taxonomy" id="112253"/>
    <lineage>
        <taxon>Eukaryota</taxon>
        <taxon>Viridiplantae</taxon>
        <taxon>Streptophyta</taxon>
        <taxon>Embryophyta</taxon>
        <taxon>Tracheophyta</taxon>
        <taxon>Spermatophyta</taxon>
        <taxon>Magnoliopsida</taxon>
        <taxon>eudicotyledons</taxon>
        <taxon>Gunneridae</taxon>
        <taxon>Pentapetalae</taxon>
        <taxon>asterids</taxon>
        <taxon>campanulids</taxon>
        <taxon>Escalloniales</taxon>
        <taxon>Escalloniaceae</taxon>
        <taxon>Escallonia</taxon>
    </lineage>
</organism>
<dbReference type="Pfam" id="PF22936">
    <property type="entry name" value="Pol_BBD"/>
    <property type="match status" value="1"/>
</dbReference>
<dbReference type="Gene3D" id="3.30.420.10">
    <property type="entry name" value="Ribonuclease H-like superfamily/Ribonuclease H"/>
    <property type="match status" value="1"/>
</dbReference>
<sequence>MAEEGKGKIEKFNGMNFQWWKMQVEDYLYQKDLYLPLVGEKPEAMNASEWAILDRKALATVRLSLTPQVAFNISKEKTTAAVMKALEKLYEKPSASNKVFLMKKLFNMRMSENGSVVDHLNDFNGVTNQLESVGINFDDEIRALLFLCSLPDSWNNLVTTVSNSTISGTLTLNDVVSSVMNDEMRRKTIGDGISSSTALSVESRVDDNSKVWYVDSGASIHCTPHRDCFSDYVHGDYGHVTVGNGYRCSIVGKGKVKIKLSNGGTLILNDVRHIPELQKNLISVSGLDRECYFVAFGEKQWKVTKGSMVVARGKRVGTLYTLLDPNNHSISFAFTEYQRTTLWHHSLLYLSESGMRLLHSKNPLPWMKNIQLDFCEGCVYGKQKRVSFRKDDDDSRKTWIYAIKQKFDVYHTFKKWKALVENETGNKVKCLKSDNGGEYRDGGFQEYCSNNGIRLIRTVKRTPQENGLAERMNRTIMERAREDKEYMELDEPEDGRIPRIEIPEVLDETTDTEIGAGDQQQVPETLNLRRSSRVRKAPDRLCLPLDYILYTDSGEPECYQEAIQDKSRLQWEQAMKDEMASLEQNQTWDLVKLPAGKDTNVGASGVAEENVVVERGRDLLPPIGGKKSRSQSKSRDAISSLDGRTCVLEEAMGDAKDRLGFVEQNLQTLEDHMLEELESLKKAVMGEDELRTRFMELFANLQEQLDEYTTLILHIPNITQTDLLFNFIDGLQNWAKQELQRRGVKDIVEAIAVAESLMEYARVGDSSKGKNAQVASKANLRAMASYRRGEARVRDCPRQGKLNALVEENEEPEEGAVHMGSLQILNALHAKVVAKVPTGEGQASTGKGLLYVEAKLNGKPAQVMVNTGATHNFVRTKEAKRLGLKVVGGRGWLKSVNTNAKPPQGAARQVEMCLGLWRGLVDFSVAPMDDFKVVIGLDFLRQVNALVSPYSNAIHIMEKGVSCAVPTSVGTSSAKTLASMQLSAMQIVKGVKKGEATYLAALKMEDHVGTQLNHYRGRLKKSLRRTRM</sequence>
<dbReference type="Gene3D" id="2.40.70.10">
    <property type="entry name" value="Acid Proteases"/>
    <property type="match status" value="1"/>
</dbReference>
<comment type="caution">
    <text evidence="4">The sequence shown here is derived from an EMBL/GenBank/DDBJ whole genome shotgun (WGS) entry which is preliminary data.</text>
</comment>
<dbReference type="InterPro" id="IPR012337">
    <property type="entry name" value="RNaseH-like_sf"/>
</dbReference>
<dbReference type="Pfam" id="PF13976">
    <property type="entry name" value="gag_pre-integrs"/>
    <property type="match status" value="1"/>
</dbReference>
<dbReference type="PROSITE" id="PS50994">
    <property type="entry name" value="INTEGRASE"/>
    <property type="match status" value="1"/>
</dbReference>
<gene>
    <name evidence="4" type="ORF">RJ640_001747</name>
</gene>
<dbReference type="SUPFAM" id="SSF50630">
    <property type="entry name" value="Acid proteases"/>
    <property type="match status" value="1"/>
</dbReference>
<dbReference type="PANTHER" id="PTHR42648">
    <property type="entry name" value="TRANSPOSASE, PUTATIVE-RELATED"/>
    <property type="match status" value="1"/>
</dbReference>
<dbReference type="GO" id="GO:0003676">
    <property type="term" value="F:nucleic acid binding"/>
    <property type="evidence" value="ECO:0007669"/>
    <property type="project" value="InterPro"/>
</dbReference>
<keyword evidence="1" id="KW-0645">Protease</keyword>